<comment type="caution">
    <text evidence="2">The sequence shown here is derived from an EMBL/GenBank/DDBJ whole genome shotgun (WGS) entry which is preliminary data.</text>
</comment>
<feature type="transmembrane region" description="Helical" evidence="1">
    <location>
        <begin position="91"/>
        <end position="108"/>
    </location>
</feature>
<keyword evidence="1" id="KW-0472">Membrane</keyword>
<keyword evidence="3" id="KW-1185">Reference proteome</keyword>
<name>A0A8K1C7J9_PYTOL</name>
<dbReference type="EMBL" id="SPLM01000113">
    <property type="protein sequence ID" value="TMW57873.1"/>
    <property type="molecule type" value="Genomic_DNA"/>
</dbReference>
<gene>
    <name evidence="2" type="ORF">Poli38472_013347</name>
</gene>
<evidence type="ECO:0000256" key="1">
    <source>
        <dbReference type="SAM" id="Phobius"/>
    </source>
</evidence>
<sequence>MRSHLAFSPPPSTQSSVMFTQERLTFFSQHFLLPFVLLVNFVYCRYLVTIYFTRRHERRVRLLLVSAVLGFLSLMLFSYPNDTLVENLNDMSEVCSVLTFLIQVMILGRDVTRRIKVRSLRYMTLFAELLILLESLSFSSTS</sequence>
<dbReference type="AlphaFoldDB" id="A0A8K1C7J9"/>
<feature type="transmembrane region" description="Helical" evidence="1">
    <location>
        <begin position="31"/>
        <end position="48"/>
    </location>
</feature>
<dbReference type="Proteomes" id="UP000794436">
    <property type="component" value="Unassembled WGS sequence"/>
</dbReference>
<keyword evidence="1" id="KW-0812">Transmembrane</keyword>
<feature type="transmembrane region" description="Helical" evidence="1">
    <location>
        <begin position="60"/>
        <end position="79"/>
    </location>
</feature>
<evidence type="ECO:0000313" key="2">
    <source>
        <dbReference type="EMBL" id="TMW57873.1"/>
    </source>
</evidence>
<organism evidence="2 3">
    <name type="scientific">Pythium oligandrum</name>
    <name type="common">Mycoparasitic fungus</name>
    <dbReference type="NCBI Taxonomy" id="41045"/>
    <lineage>
        <taxon>Eukaryota</taxon>
        <taxon>Sar</taxon>
        <taxon>Stramenopiles</taxon>
        <taxon>Oomycota</taxon>
        <taxon>Peronosporomycetes</taxon>
        <taxon>Pythiales</taxon>
        <taxon>Pythiaceae</taxon>
        <taxon>Pythium</taxon>
    </lineage>
</organism>
<keyword evidence="1" id="KW-1133">Transmembrane helix</keyword>
<reference evidence="2" key="1">
    <citation type="submission" date="2019-03" db="EMBL/GenBank/DDBJ databases">
        <title>Long read genome sequence of the mycoparasitic Pythium oligandrum ATCC 38472 isolated from sugarbeet rhizosphere.</title>
        <authorList>
            <person name="Gaulin E."/>
        </authorList>
    </citation>
    <scope>NUCLEOTIDE SEQUENCE</scope>
    <source>
        <strain evidence="2">ATCC 38472_TT</strain>
    </source>
</reference>
<proteinExistence type="predicted"/>
<accession>A0A8K1C7J9</accession>
<dbReference type="OrthoDB" id="166900at2759"/>
<protein>
    <submittedName>
        <fullName evidence="2">Uncharacterized protein</fullName>
    </submittedName>
</protein>
<evidence type="ECO:0000313" key="3">
    <source>
        <dbReference type="Proteomes" id="UP000794436"/>
    </source>
</evidence>